<evidence type="ECO:0000313" key="3">
    <source>
        <dbReference type="Proteomes" id="UP000605846"/>
    </source>
</evidence>
<evidence type="ECO:0008006" key="4">
    <source>
        <dbReference type="Google" id="ProtNLM"/>
    </source>
</evidence>
<dbReference type="EMBL" id="JABAYA010000394">
    <property type="protein sequence ID" value="KAF7720709.1"/>
    <property type="molecule type" value="Genomic_DNA"/>
</dbReference>
<comment type="caution">
    <text evidence="2">The sequence shown here is derived from an EMBL/GenBank/DDBJ whole genome shotgun (WGS) entry which is preliminary data.</text>
</comment>
<keyword evidence="3" id="KW-1185">Reference proteome</keyword>
<dbReference type="Proteomes" id="UP000605846">
    <property type="component" value="Unassembled WGS sequence"/>
</dbReference>
<evidence type="ECO:0000313" key="2">
    <source>
        <dbReference type="EMBL" id="KAF7720709.1"/>
    </source>
</evidence>
<reference evidence="2" key="1">
    <citation type="submission" date="2020-01" db="EMBL/GenBank/DDBJ databases">
        <title>Genome Sequencing of Three Apophysomyces-Like Fungal Strains Confirms a Novel Fungal Genus in the Mucoromycota with divergent Burkholderia-like Endosymbiotic Bacteria.</title>
        <authorList>
            <person name="Stajich J.E."/>
            <person name="Macias A.M."/>
            <person name="Carter-House D."/>
            <person name="Lovett B."/>
            <person name="Kasson L.R."/>
            <person name="Berry K."/>
            <person name="Grigoriev I."/>
            <person name="Chang Y."/>
            <person name="Spatafora J."/>
            <person name="Kasson M.T."/>
        </authorList>
    </citation>
    <scope>NUCLEOTIDE SEQUENCE</scope>
    <source>
        <strain evidence="2">NRRL A-21654</strain>
    </source>
</reference>
<organism evidence="2 3">
    <name type="scientific">Apophysomyces ossiformis</name>
    <dbReference type="NCBI Taxonomy" id="679940"/>
    <lineage>
        <taxon>Eukaryota</taxon>
        <taxon>Fungi</taxon>
        <taxon>Fungi incertae sedis</taxon>
        <taxon>Mucoromycota</taxon>
        <taxon>Mucoromycotina</taxon>
        <taxon>Mucoromycetes</taxon>
        <taxon>Mucorales</taxon>
        <taxon>Mucorineae</taxon>
        <taxon>Mucoraceae</taxon>
        <taxon>Apophysomyces</taxon>
    </lineage>
</organism>
<feature type="coiled-coil region" evidence="1">
    <location>
        <begin position="89"/>
        <end position="116"/>
    </location>
</feature>
<dbReference type="InterPro" id="IPR036875">
    <property type="entry name" value="Znf_CCHC_sf"/>
</dbReference>
<keyword evidence="1" id="KW-0175">Coiled coil</keyword>
<dbReference type="OrthoDB" id="2269068at2759"/>
<accession>A0A8H7BJQ7</accession>
<name>A0A8H7BJQ7_9FUNG</name>
<dbReference type="SUPFAM" id="SSF57756">
    <property type="entry name" value="Retrovirus zinc finger-like domains"/>
    <property type="match status" value="1"/>
</dbReference>
<proteinExistence type="predicted"/>
<gene>
    <name evidence="2" type="ORF">EC973_006313</name>
</gene>
<dbReference type="GO" id="GO:0008270">
    <property type="term" value="F:zinc ion binding"/>
    <property type="evidence" value="ECO:0007669"/>
    <property type="project" value="InterPro"/>
</dbReference>
<protein>
    <recommendedName>
        <fullName evidence="4">CCHC-type domain-containing protein</fullName>
    </recommendedName>
</protein>
<dbReference type="GO" id="GO:0003676">
    <property type="term" value="F:nucleic acid binding"/>
    <property type="evidence" value="ECO:0007669"/>
    <property type="project" value="InterPro"/>
</dbReference>
<dbReference type="AlphaFoldDB" id="A0A8H7BJQ7"/>
<evidence type="ECO:0000256" key="1">
    <source>
        <dbReference type="SAM" id="Coils"/>
    </source>
</evidence>
<sequence>MHTEWWRQLESLRQGDQTIVDVAEKQQELFQQLCMKDERQKEAVAIARREESLRTKYQDRDDTLELKDMASFSSVSTNASDQKLDALSLNSFDRALNEMNEKFNRLEINLMERLNRHQGYSSNNYPPGGPTCFNCHERSHKSFACPNKERHESSGNGIGQQ</sequence>